<dbReference type="NCBIfam" id="TIGR00666">
    <property type="entry name" value="PBP4"/>
    <property type="match status" value="1"/>
</dbReference>
<dbReference type="RefSeq" id="WP_378167471.1">
    <property type="nucleotide sequence ID" value="NZ_JBHSBU010000001.1"/>
</dbReference>
<dbReference type="InterPro" id="IPR000667">
    <property type="entry name" value="Peptidase_S13"/>
</dbReference>
<protein>
    <submittedName>
        <fullName evidence="4">D-alanyl-D-alanine carboxypeptidase/D-alanyl-D-alanine-endopeptidase</fullName>
        <ecNumber evidence="4">3.4.16.4</ecNumber>
    </submittedName>
</protein>
<dbReference type="PANTHER" id="PTHR30023:SF0">
    <property type="entry name" value="PENICILLIN-SENSITIVE CARBOXYPEPTIDASE A"/>
    <property type="match status" value="1"/>
</dbReference>
<accession>A0ABV8MWX8</accession>
<dbReference type="Gene3D" id="3.50.80.20">
    <property type="entry name" value="D-Ala-D-Ala carboxypeptidase C, peptidase S13"/>
    <property type="match status" value="1"/>
</dbReference>
<evidence type="ECO:0000256" key="3">
    <source>
        <dbReference type="SAM" id="SignalP"/>
    </source>
</evidence>
<dbReference type="EMBL" id="JBHSBU010000001">
    <property type="protein sequence ID" value="MFC4161482.1"/>
    <property type="molecule type" value="Genomic_DNA"/>
</dbReference>
<feature type="signal peptide" evidence="3">
    <location>
        <begin position="1"/>
        <end position="29"/>
    </location>
</feature>
<dbReference type="SUPFAM" id="SSF56601">
    <property type="entry name" value="beta-lactamase/transpeptidase-like"/>
    <property type="match status" value="1"/>
</dbReference>
<evidence type="ECO:0000313" key="4">
    <source>
        <dbReference type="EMBL" id="MFC4161482.1"/>
    </source>
</evidence>
<dbReference type="Proteomes" id="UP001595791">
    <property type="component" value="Unassembled WGS sequence"/>
</dbReference>
<dbReference type="InterPro" id="IPR012338">
    <property type="entry name" value="Beta-lactam/transpept-like"/>
</dbReference>
<comment type="caution">
    <text evidence="4">The sequence shown here is derived from an EMBL/GenBank/DDBJ whole genome shotgun (WGS) entry which is preliminary data.</text>
</comment>
<evidence type="ECO:0000256" key="2">
    <source>
        <dbReference type="ARBA" id="ARBA00022801"/>
    </source>
</evidence>
<sequence length="484" mass="52598">MAIDGLARWLLLCCLGSMAAAALPPPVEAARQAAGLPESALGLVVWPLAGGPPRLEHRADAAMNPASAMKLITGLAALERLGPAYSWRTTLYGDGPIVAGTLEGNLYLQGGGDPRFTFEQLWLLLRQLRARGVQRIAGDLVLDRSRYRLSADPAANFDEQPERAYHVDGDALLVNFKAQKFEFESDDGQVTVRVEPPLDGLQVSSRQQLVDLPCERWPTLWQRPEIRRDSAGIALEFIGEFPRHCRAERYLALFDHADFAGRLTLALWRELGGSVAGTVRQGPVPEAARQLGEWESAELGSQLRDLLKFSNNTMARAFYLSLGADLQAIDPDAAGFDTAAAAERAVQAALASLGLDFPELVVENGSGLSRLGRVSPRHLAELLRVARAHRYGDDFYAALPVLGVDGTLRRRLDGTPLAGQGRLKTGTLDEVRALAGLMHDATGRPWIVVALVNDPRAEASMPLLDALLRWVWTLSDQDPPSHPG</sequence>
<evidence type="ECO:0000256" key="1">
    <source>
        <dbReference type="ARBA" id="ARBA00006096"/>
    </source>
</evidence>
<keyword evidence="2 4" id="KW-0378">Hydrolase</keyword>
<dbReference type="Pfam" id="PF02113">
    <property type="entry name" value="Peptidase_S13"/>
    <property type="match status" value="1"/>
</dbReference>
<name>A0ABV8MWX8_9NEIS</name>
<dbReference type="Gene3D" id="3.40.710.10">
    <property type="entry name" value="DD-peptidase/beta-lactamase superfamily"/>
    <property type="match status" value="2"/>
</dbReference>
<dbReference type="EC" id="3.4.16.4" evidence="4"/>
<evidence type="ECO:0000313" key="5">
    <source>
        <dbReference type="Proteomes" id="UP001595791"/>
    </source>
</evidence>
<keyword evidence="5" id="KW-1185">Reference proteome</keyword>
<dbReference type="PRINTS" id="PR00922">
    <property type="entry name" value="DADACBPTASE3"/>
</dbReference>
<reference evidence="5" key="1">
    <citation type="journal article" date="2019" name="Int. J. Syst. Evol. Microbiol.">
        <title>The Global Catalogue of Microorganisms (GCM) 10K type strain sequencing project: providing services to taxonomists for standard genome sequencing and annotation.</title>
        <authorList>
            <consortium name="The Broad Institute Genomics Platform"/>
            <consortium name="The Broad Institute Genome Sequencing Center for Infectious Disease"/>
            <person name="Wu L."/>
            <person name="Ma J."/>
        </authorList>
    </citation>
    <scope>NUCLEOTIDE SEQUENCE [LARGE SCALE GENOMIC DNA]</scope>
    <source>
        <strain evidence="5">LMG 29894</strain>
    </source>
</reference>
<dbReference type="GO" id="GO:0009002">
    <property type="term" value="F:serine-type D-Ala-D-Ala carboxypeptidase activity"/>
    <property type="evidence" value="ECO:0007669"/>
    <property type="project" value="UniProtKB-EC"/>
</dbReference>
<keyword evidence="4" id="KW-0645">Protease</keyword>
<proteinExistence type="inferred from homology"/>
<dbReference type="PANTHER" id="PTHR30023">
    <property type="entry name" value="D-ALANYL-D-ALANINE CARBOXYPEPTIDASE"/>
    <property type="match status" value="1"/>
</dbReference>
<keyword evidence="4" id="KW-0121">Carboxypeptidase</keyword>
<comment type="similarity">
    <text evidence="1">Belongs to the peptidase S13 family.</text>
</comment>
<gene>
    <name evidence="4" type="primary">dacB</name>
    <name evidence="4" type="ORF">ACFOW7_19270</name>
</gene>
<keyword evidence="3" id="KW-0732">Signal</keyword>
<feature type="chain" id="PRO_5046202336" evidence="3">
    <location>
        <begin position="30"/>
        <end position="484"/>
    </location>
</feature>
<organism evidence="4 5">
    <name type="scientific">Chitinimonas lacunae</name>
    <dbReference type="NCBI Taxonomy" id="1963018"/>
    <lineage>
        <taxon>Bacteria</taxon>
        <taxon>Pseudomonadati</taxon>
        <taxon>Pseudomonadota</taxon>
        <taxon>Betaproteobacteria</taxon>
        <taxon>Neisseriales</taxon>
        <taxon>Chitinibacteraceae</taxon>
        <taxon>Chitinimonas</taxon>
    </lineage>
</organism>